<keyword evidence="1" id="KW-0812">Transmembrane</keyword>
<sequence>MFNSLSCSFAQLPFMNDYPSYFISMHSWNRIVVVVGELVEMVVAGWLAGWKNCMHY</sequence>
<dbReference type="Proteomes" id="UP001164929">
    <property type="component" value="Chromosome 4"/>
</dbReference>
<evidence type="ECO:0000313" key="2">
    <source>
        <dbReference type="EMBL" id="KAJ6999381.1"/>
    </source>
</evidence>
<evidence type="ECO:0000313" key="3">
    <source>
        <dbReference type="Proteomes" id="UP001164929"/>
    </source>
</evidence>
<evidence type="ECO:0000256" key="1">
    <source>
        <dbReference type="SAM" id="Phobius"/>
    </source>
</evidence>
<gene>
    <name evidence="2" type="ORF">NC653_010162</name>
</gene>
<dbReference type="EMBL" id="JAQIZT010000004">
    <property type="protein sequence ID" value="KAJ6999381.1"/>
    <property type="molecule type" value="Genomic_DNA"/>
</dbReference>
<keyword evidence="3" id="KW-1185">Reference proteome</keyword>
<reference evidence="2 3" key="1">
    <citation type="journal article" date="2023" name="Mol. Ecol. Resour.">
        <title>Chromosome-level genome assembly of a triploid poplar Populus alba 'Berolinensis'.</title>
        <authorList>
            <person name="Chen S."/>
            <person name="Yu Y."/>
            <person name="Wang X."/>
            <person name="Wang S."/>
            <person name="Zhang T."/>
            <person name="Zhou Y."/>
            <person name="He R."/>
            <person name="Meng N."/>
            <person name="Wang Y."/>
            <person name="Liu W."/>
            <person name="Liu Z."/>
            <person name="Liu J."/>
            <person name="Guo Q."/>
            <person name="Huang H."/>
            <person name="Sederoff R.R."/>
            <person name="Wang G."/>
            <person name="Qu G."/>
            <person name="Chen S."/>
        </authorList>
    </citation>
    <scope>NUCLEOTIDE SEQUENCE [LARGE SCALE GENOMIC DNA]</scope>
    <source>
        <strain evidence="2">SC-2020</strain>
    </source>
</reference>
<proteinExistence type="predicted"/>
<name>A0AAD6QZ52_9ROSI</name>
<keyword evidence="1" id="KW-0472">Membrane</keyword>
<protein>
    <submittedName>
        <fullName evidence="2">Uncharacterized protein</fullName>
    </submittedName>
</protein>
<comment type="caution">
    <text evidence="2">The sequence shown here is derived from an EMBL/GenBank/DDBJ whole genome shotgun (WGS) entry which is preliminary data.</text>
</comment>
<organism evidence="2 3">
    <name type="scientific">Populus alba x Populus x berolinensis</name>
    <dbReference type="NCBI Taxonomy" id="444605"/>
    <lineage>
        <taxon>Eukaryota</taxon>
        <taxon>Viridiplantae</taxon>
        <taxon>Streptophyta</taxon>
        <taxon>Embryophyta</taxon>
        <taxon>Tracheophyta</taxon>
        <taxon>Spermatophyta</taxon>
        <taxon>Magnoliopsida</taxon>
        <taxon>eudicotyledons</taxon>
        <taxon>Gunneridae</taxon>
        <taxon>Pentapetalae</taxon>
        <taxon>rosids</taxon>
        <taxon>fabids</taxon>
        <taxon>Malpighiales</taxon>
        <taxon>Salicaceae</taxon>
        <taxon>Saliceae</taxon>
        <taxon>Populus</taxon>
    </lineage>
</organism>
<dbReference type="AlphaFoldDB" id="A0AAD6QZ52"/>
<accession>A0AAD6QZ52</accession>
<keyword evidence="1" id="KW-1133">Transmembrane helix</keyword>
<feature type="transmembrane region" description="Helical" evidence="1">
    <location>
        <begin position="28"/>
        <end position="50"/>
    </location>
</feature>